<organism evidence="2 3">
    <name type="scientific">Flagellimonas olearia</name>
    <dbReference type="NCBI Taxonomy" id="552546"/>
    <lineage>
        <taxon>Bacteria</taxon>
        <taxon>Pseudomonadati</taxon>
        <taxon>Bacteroidota</taxon>
        <taxon>Flavobacteriia</taxon>
        <taxon>Flavobacteriales</taxon>
        <taxon>Flavobacteriaceae</taxon>
        <taxon>Flagellimonas</taxon>
    </lineage>
</organism>
<dbReference type="InterPro" id="IPR041657">
    <property type="entry name" value="HTH_17"/>
</dbReference>
<dbReference type="Pfam" id="PF12728">
    <property type="entry name" value="HTH_17"/>
    <property type="match status" value="1"/>
</dbReference>
<evidence type="ECO:0000313" key="3">
    <source>
        <dbReference type="Proteomes" id="UP000429785"/>
    </source>
</evidence>
<dbReference type="EMBL" id="WELG01000002">
    <property type="protein sequence ID" value="KAB7528225.1"/>
    <property type="molecule type" value="Genomic_DNA"/>
</dbReference>
<dbReference type="InterPro" id="IPR009061">
    <property type="entry name" value="DNA-bd_dom_put_sf"/>
</dbReference>
<name>A0A6I1DU47_9FLAO</name>
<dbReference type="RefSeq" id="WP_152131638.1">
    <property type="nucleotide sequence ID" value="NZ_WELG01000002.1"/>
</dbReference>
<dbReference type="AlphaFoldDB" id="A0A6I1DU47"/>
<dbReference type="SUPFAM" id="SSF46955">
    <property type="entry name" value="Putative DNA-binding domain"/>
    <property type="match status" value="1"/>
</dbReference>
<reference evidence="2 3" key="1">
    <citation type="submission" date="2019-10" db="EMBL/GenBank/DDBJ databases">
        <title>Muricauda olearia CL-SS4 JCM15563 genome.</title>
        <authorList>
            <person name="Liu L."/>
        </authorList>
    </citation>
    <scope>NUCLEOTIDE SEQUENCE [LARGE SCALE GENOMIC DNA]</scope>
    <source>
        <strain evidence="2 3">CL-SS4</strain>
    </source>
</reference>
<proteinExistence type="predicted"/>
<dbReference type="Proteomes" id="UP000429785">
    <property type="component" value="Unassembled WGS sequence"/>
</dbReference>
<comment type="caution">
    <text evidence="2">The sequence shown here is derived from an EMBL/GenBank/DDBJ whole genome shotgun (WGS) entry which is preliminary data.</text>
</comment>
<accession>A0A6I1DU47</accession>
<sequence>MTLQTVQLIGIDMERFQSLIGKAVAKVLQEHKELLNDSRNESGDKYLSRKEAAEFLRISETTLWNLDKTQVLPAKRLNGKVLYLKSDLLNFSKTNA</sequence>
<protein>
    <submittedName>
        <fullName evidence="2">Helix-turn-helix domain-containing protein</fullName>
    </submittedName>
</protein>
<evidence type="ECO:0000313" key="2">
    <source>
        <dbReference type="EMBL" id="KAB7528225.1"/>
    </source>
</evidence>
<gene>
    <name evidence="2" type="ORF">F8C76_10155</name>
</gene>
<feature type="domain" description="Helix-turn-helix" evidence="1">
    <location>
        <begin position="46"/>
        <end position="91"/>
    </location>
</feature>
<dbReference type="OrthoDB" id="1202080at2"/>
<evidence type="ECO:0000259" key="1">
    <source>
        <dbReference type="Pfam" id="PF12728"/>
    </source>
</evidence>